<organism evidence="1 2">
    <name type="scientific">Salmonella enterica subsp. enterica serovar Montevideo str. S5-403</name>
    <dbReference type="NCBI Taxonomy" id="913242"/>
    <lineage>
        <taxon>Bacteria</taxon>
        <taxon>Pseudomonadati</taxon>
        <taxon>Pseudomonadota</taxon>
        <taxon>Gammaproteobacteria</taxon>
        <taxon>Enterobacterales</taxon>
        <taxon>Enterobacteriaceae</taxon>
        <taxon>Salmonella</taxon>
    </lineage>
</organism>
<sequence>MDFFTTVQIDRAATRLLLAIDLFLTDPALEKTQRWISLSSSLPNFSASVGQTDTHAGDWPAANRVSAQKLHLSATPVCGFK</sequence>
<dbReference type="EMBL" id="AFCS01000681">
    <property type="protein sequence ID" value="EHC77986.1"/>
    <property type="molecule type" value="Genomic_DNA"/>
</dbReference>
<proteinExistence type="predicted"/>
<gene>
    <name evidence="1" type="ORF">LTSEMON_2940</name>
</gene>
<reference evidence="1 2" key="1">
    <citation type="journal article" date="2011" name="BMC Genomics">
        <title>Genome sequencing reveals diversification of virulence factor content and possible host adaptation in distinct subpopulations of Salmonella enterica.</title>
        <authorList>
            <person name="den Bakker H.C."/>
            <person name="Moreno Switt A.I."/>
            <person name="Govoni G."/>
            <person name="Cummings C.A."/>
            <person name="Ranieri M.L."/>
            <person name="Degoricija L."/>
            <person name="Hoelzer K."/>
            <person name="Rodriguez-Rivera L.D."/>
            <person name="Brown S."/>
            <person name="Bolchacova E."/>
            <person name="Furtado M.R."/>
            <person name="Wiedmann M."/>
        </authorList>
    </citation>
    <scope>NUCLEOTIDE SEQUENCE [LARGE SCALE GENOMIC DNA]</scope>
    <source>
        <strain evidence="1 2">S5-403</strain>
    </source>
</reference>
<dbReference type="AlphaFoldDB" id="G5Q4E7"/>
<dbReference type="PATRIC" id="fig|913242.3.peg.2547"/>
<protein>
    <submittedName>
        <fullName evidence="1">Uncharacterized protein</fullName>
    </submittedName>
</protein>
<evidence type="ECO:0000313" key="1">
    <source>
        <dbReference type="EMBL" id="EHC77986.1"/>
    </source>
</evidence>
<accession>G5Q4E7</accession>
<comment type="caution">
    <text evidence="1">The sequence shown here is derived from an EMBL/GenBank/DDBJ whole genome shotgun (WGS) entry which is preliminary data.</text>
</comment>
<dbReference type="Proteomes" id="UP000003221">
    <property type="component" value="Unassembled WGS sequence"/>
</dbReference>
<name>G5Q4E7_SALMO</name>
<evidence type="ECO:0000313" key="2">
    <source>
        <dbReference type="Proteomes" id="UP000003221"/>
    </source>
</evidence>